<dbReference type="OrthoDB" id="2668416at2759"/>
<reference evidence="9" key="3">
    <citation type="submission" date="2025-09" db="UniProtKB">
        <authorList>
            <consortium name="Ensembl"/>
        </authorList>
    </citation>
    <scope>IDENTIFICATION</scope>
</reference>
<comment type="subcellular location">
    <subcellularLocation>
        <location evidence="2">Nucleus</location>
    </subcellularLocation>
</comment>
<organism evidence="9 10">
    <name type="scientific">Cynoglossus semilaevis</name>
    <name type="common">Tongue sole</name>
    <dbReference type="NCBI Taxonomy" id="244447"/>
    <lineage>
        <taxon>Eukaryota</taxon>
        <taxon>Metazoa</taxon>
        <taxon>Chordata</taxon>
        <taxon>Craniata</taxon>
        <taxon>Vertebrata</taxon>
        <taxon>Euteleostomi</taxon>
        <taxon>Actinopterygii</taxon>
        <taxon>Neopterygii</taxon>
        <taxon>Teleostei</taxon>
        <taxon>Neoteleostei</taxon>
        <taxon>Acanthomorphata</taxon>
        <taxon>Carangaria</taxon>
        <taxon>Pleuronectiformes</taxon>
        <taxon>Pleuronectoidei</taxon>
        <taxon>Cynoglossidae</taxon>
        <taxon>Cynoglossinae</taxon>
        <taxon>Cynoglossus</taxon>
    </lineage>
</organism>
<feature type="domain" description="DDE Tnp4" evidence="8">
    <location>
        <begin position="211"/>
        <end position="379"/>
    </location>
</feature>
<keyword evidence="6" id="KW-0378">Hydrolase</keyword>
<keyword evidence="7" id="KW-0539">Nucleus</keyword>
<dbReference type="InterPro" id="IPR027806">
    <property type="entry name" value="HARBI1_dom"/>
</dbReference>
<comment type="similarity">
    <text evidence="3">Belongs to the HARBI1 family.</text>
</comment>
<evidence type="ECO:0000256" key="4">
    <source>
        <dbReference type="ARBA" id="ARBA00022722"/>
    </source>
</evidence>
<keyword evidence="4" id="KW-0540">Nuclease</keyword>
<dbReference type="PANTHER" id="PTHR22930:SF236">
    <property type="entry name" value="PROTEIN ALP1-LIKE-RELATED"/>
    <property type="match status" value="1"/>
</dbReference>
<dbReference type="GeneTree" id="ENSGT00940000163250"/>
<dbReference type="GO" id="GO:0016787">
    <property type="term" value="F:hydrolase activity"/>
    <property type="evidence" value="ECO:0007669"/>
    <property type="project" value="UniProtKB-KW"/>
</dbReference>
<evidence type="ECO:0000256" key="7">
    <source>
        <dbReference type="ARBA" id="ARBA00023242"/>
    </source>
</evidence>
<evidence type="ECO:0000313" key="9">
    <source>
        <dbReference type="Ensembl" id="ENSCSEP00000008130.1"/>
    </source>
</evidence>
<keyword evidence="10" id="KW-1185">Reference proteome</keyword>
<name>A0A3P8V6V2_CYNSE</name>
<dbReference type="Proteomes" id="UP000265120">
    <property type="component" value="Chromosome 1"/>
</dbReference>
<dbReference type="PANTHER" id="PTHR22930">
    <property type="match status" value="1"/>
</dbReference>
<sequence length="435" mass="50035">MVEEEELRSFTFLMTYLLLKRRRDVNNANVQRRNEIQRRIRHRQYFFQRQRRTLMMMIAGSMPSNIRMRTRPWVTTPRTDWWERVVMTEFQPSDWLDKFRMSQETFFYLCEKLRPRLARQDTCFRLALPVEKRVAVALWRLASNIEYRTISSLFGVGKSTVCRCVRDMCHAIVGLLSSTYLRPPSEQDLEDSALHFLSRYGFPHCVAAISTLHTAIISPSNNASDYANSAGWLSVLSQVAVSGRGQFWDVCASFPGGTDPADILQNSSLWTTAAEGGLSPASVPTFMGRKLSYVLLGEACYPLQNWLVKAYPEGKCIRMRDVGLSQSQQLFNQRLNAALRVPVEALLRLRARWQCLSKRNDCGLDVVPTMVLACCILHNICESHGDTFKEEWQADVVEAESPQPSHRPLLSTSLDQSHAEDVRRLFCEYFQLQEN</sequence>
<accession>A0A3P8V6V2</accession>
<evidence type="ECO:0000256" key="6">
    <source>
        <dbReference type="ARBA" id="ARBA00022801"/>
    </source>
</evidence>
<comment type="cofactor">
    <cofactor evidence="1">
        <name>a divalent metal cation</name>
        <dbReference type="ChEBI" id="CHEBI:60240"/>
    </cofactor>
</comment>
<dbReference type="Pfam" id="PF13359">
    <property type="entry name" value="DDE_Tnp_4"/>
    <property type="match status" value="1"/>
</dbReference>
<dbReference type="Ensembl" id="ENSCSET00000008216.1">
    <property type="protein sequence ID" value="ENSCSEP00000008130.1"/>
    <property type="gene ID" value="ENSCSEG00000005213.1"/>
</dbReference>
<evidence type="ECO:0000313" key="10">
    <source>
        <dbReference type="Proteomes" id="UP000265120"/>
    </source>
</evidence>
<dbReference type="GeneID" id="103379944"/>
<reference evidence="9 10" key="1">
    <citation type="journal article" date="2014" name="Nat. Genet.">
        <title>Whole-genome sequence of a flatfish provides insights into ZW sex chromosome evolution and adaptation to a benthic lifestyle.</title>
        <authorList>
            <person name="Chen S."/>
            <person name="Zhang G."/>
            <person name="Shao C."/>
            <person name="Huang Q."/>
            <person name="Liu G."/>
            <person name="Zhang P."/>
            <person name="Song W."/>
            <person name="An N."/>
            <person name="Chalopin D."/>
            <person name="Volff J.N."/>
            <person name="Hong Y."/>
            <person name="Li Q."/>
            <person name="Sha Z."/>
            <person name="Zhou H."/>
            <person name="Xie M."/>
            <person name="Yu Q."/>
            <person name="Liu Y."/>
            <person name="Xiang H."/>
            <person name="Wang N."/>
            <person name="Wu K."/>
            <person name="Yang C."/>
            <person name="Zhou Q."/>
            <person name="Liao X."/>
            <person name="Yang L."/>
            <person name="Hu Q."/>
            <person name="Zhang J."/>
            <person name="Meng L."/>
            <person name="Jin L."/>
            <person name="Tian Y."/>
            <person name="Lian J."/>
            <person name="Yang J."/>
            <person name="Miao G."/>
            <person name="Liu S."/>
            <person name="Liang Z."/>
            <person name="Yan F."/>
            <person name="Li Y."/>
            <person name="Sun B."/>
            <person name="Zhang H."/>
            <person name="Zhang J."/>
            <person name="Zhu Y."/>
            <person name="Du M."/>
            <person name="Zhao Y."/>
            <person name="Schartl M."/>
            <person name="Tang Q."/>
            <person name="Wang J."/>
        </authorList>
    </citation>
    <scope>NUCLEOTIDE SEQUENCE</scope>
</reference>
<dbReference type="RefSeq" id="XP_008309910.1">
    <property type="nucleotide sequence ID" value="XM_008311688.3"/>
</dbReference>
<evidence type="ECO:0000256" key="2">
    <source>
        <dbReference type="ARBA" id="ARBA00004123"/>
    </source>
</evidence>
<dbReference type="GO" id="GO:0004518">
    <property type="term" value="F:nuclease activity"/>
    <property type="evidence" value="ECO:0007669"/>
    <property type="project" value="UniProtKB-KW"/>
</dbReference>
<reference evidence="9" key="2">
    <citation type="submission" date="2025-08" db="UniProtKB">
        <authorList>
            <consortium name="Ensembl"/>
        </authorList>
    </citation>
    <scope>IDENTIFICATION</scope>
</reference>
<dbReference type="OMA" id="MFLMTYM"/>
<evidence type="ECO:0000259" key="8">
    <source>
        <dbReference type="Pfam" id="PF13359"/>
    </source>
</evidence>
<protein>
    <submittedName>
        <fullName evidence="9">Protein ANTAGONIST OF LIKE HETEROCHROMATIN PROTEIN 1-like</fullName>
    </submittedName>
</protein>
<dbReference type="GO" id="GO:0046872">
    <property type="term" value="F:metal ion binding"/>
    <property type="evidence" value="ECO:0007669"/>
    <property type="project" value="UniProtKB-KW"/>
</dbReference>
<dbReference type="GO" id="GO:0005634">
    <property type="term" value="C:nucleus"/>
    <property type="evidence" value="ECO:0007669"/>
    <property type="project" value="UniProtKB-SubCell"/>
</dbReference>
<dbReference type="AlphaFoldDB" id="A0A3P8V6V2"/>
<proteinExistence type="inferred from homology"/>
<dbReference type="InterPro" id="IPR045249">
    <property type="entry name" value="HARBI1-like"/>
</dbReference>
<keyword evidence="5" id="KW-0479">Metal-binding</keyword>
<dbReference type="InParanoid" id="A0A3P8V6V2"/>
<evidence type="ECO:0000256" key="1">
    <source>
        <dbReference type="ARBA" id="ARBA00001968"/>
    </source>
</evidence>
<evidence type="ECO:0000256" key="5">
    <source>
        <dbReference type="ARBA" id="ARBA00022723"/>
    </source>
</evidence>
<evidence type="ECO:0000256" key="3">
    <source>
        <dbReference type="ARBA" id="ARBA00006958"/>
    </source>
</evidence>